<sequence>MRFVIIGGGIAGTTAAEEIRKQSVEAEIIIVSEEQHPLYSKVLLSHLVLEKIPREKVFIKTADWYYKNNIEYQYGVLVTIIDTVNQFIETSEQREIPYDKLLITTGGDAKLLLEDMRGVSYFRNLDDADQILSMIAELKTLPLKDRKAVVLGGAFIALEYINLLHHHKIEQTVVMRADGFWSKIIGDHAKQLICKELENKGVRLITGVQVEELQGEFELSAVLLSNGETLPAKFLGVGIGLDIDYNLFKEAQLEVGAGLCANEFLETNAKNVYTAGDVAEVKNIDLQKRLLVRNWQNAFLQGRLAGKNMLGEHLAFSQVTSYSAQLLDLKVVFIGDTDRKDTEVIQYLADVENSIEIFNRNGVTVGAVIVGGVSERQNITTAINNKQNYVA</sequence>
<proteinExistence type="predicted"/>
<evidence type="ECO:0000259" key="4">
    <source>
        <dbReference type="Pfam" id="PF07992"/>
    </source>
</evidence>
<dbReference type="SUPFAM" id="SSF51905">
    <property type="entry name" value="FAD/NAD(P)-binding domain"/>
    <property type="match status" value="2"/>
</dbReference>
<dbReference type="PANTHER" id="PTHR43429:SF3">
    <property type="entry name" value="NITRITE REDUCTASE [NAD(P)H]"/>
    <property type="match status" value="1"/>
</dbReference>
<name>A0A2M7XEC3_9BACT</name>
<evidence type="ECO:0000313" key="6">
    <source>
        <dbReference type="Proteomes" id="UP000231263"/>
    </source>
</evidence>
<dbReference type="PRINTS" id="PR00368">
    <property type="entry name" value="FADPNR"/>
</dbReference>
<evidence type="ECO:0000256" key="3">
    <source>
        <dbReference type="ARBA" id="ARBA00022827"/>
    </source>
</evidence>
<keyword evidence="3" id="KW-0274">FAD</keyword>
<comment type="caution">
    <text evidence="5">The sequence shown here is derived from an EMBL/GenBank/DDBJ whole genome shotgun (WGS) entry which is preliminary data.</text>
</comment>
<dbReference type="PANTHER" id="PTHR43429">
    <property type="entry name" value="PYRIDINE NUCLEOTIDE-DISULFIDE OXIDOREDUCTASE DOMAIN-CONTAINING"/>
    <property type="match status" value="1"/>
</dbReference>
<dbReference type="GO" id="GO:0016491">
    <property type="term" value="F:oxidoreductase activity"/>
    <property type="evidence" value="ECO:0007669"/>
    <property type="project" value="InterPro"/>
</dbReference>
<evidence type="ECO:0000313" key="5">
    <source>
        <dbReference type="EMBL" id="PJA46227.1"/>
    </source>
</evidence>
<comment type="cofactor">
    <cofactor evidence="1">
        <name>FAD</name>
        <dbReference type="ChEBI" id="CHEBI:57692"/>
    </cofactor>
</comment>
<keyword evidence="2" id="KW-0285">Flavoprotein</keyword>
<evidence type="ECO:0000256" key="1">
    <source>
        <dbReference type="ARBA" id="ARBA00001974"/>
    </source>
</evidence>
<dbReference type="PRINTS" id="PR00469">
    <property type="entry name" value="PNDRDTASEII"/>
</dbReference>
<dbReference type="InterPro" id="IPR050260">
    <property type="entry name" value="FAD-bd_OxRdtase"/>
</dbReference>
<protein>
    <recommendedName>
        <fullName evidence="4">FAD/NAD(P)-binding domain-containing protein</fullName>
    </recommendedName>
</protein>
<gene>
    <name evidence="5" type="ORF">CO173_03335</name>
</gene>
<reference evidence="6" key="1">
    <citation type="submission" date="2017-09" db="EMBL/GenBank/DDBJ databases">
        <title>Depth-based differentiation of microbial function through sediment-hosted aquifers and enrichment of novel symbionts in the deep terrestrial subsurface.</title>
        <authorList>
            <person name="Probst A.J."/>
            <person name="Ladd B."/>
            <person name="Jarett J.K."/>
            <person name="Geller-Mcgrath D.E."/>
            <person name="Sieber C.M.K."/>
            <person name="Emerson J.B."/>
            <person name="Anantharaman K."/>
            <person name="Thomas B.C."/>
            <person name="Malmstrom R."/>
            <person name="Stieglmeier M."/>
            <person name="Klingl A."/>
            <person name="Woyke T."/>
            <person name="Ryan C.M."/>
            <person name="Banfield J.F."/>
        </authorList>
    </citation>
    <scope>NUCLEOTIDE SEQUENCE [LARGE SCALE GENOMIC DNA]</scope>
</reference>
<feature type="domain" description="FAD/NAD(P)-binding" evidence="4">
    <location>
        <begin position="2"/>
        <end position="302"/>
    </location>
</feature>
<evidence type="ECO:0000256" key="2">
    <source>
        <dbReference type="ARBA" id="ARBA00022630"/>
    </source>
</evidence>
<organism evidence="5 6">
    <name type="scientific">Candidatus Uhrbacteria bacterium CG_4_9_14_3_um_filter_41_35</name>
    <dbReference type="NCBI Taxonomy" id="1975034"/>
    <lineage>
        <taxon>Bacteria</taxon>
        <taxon>Candidatus Uhriibacteriota</taxon>
    </lineage>
</organism>
<dbReference type="Proteomes" id="UP000231263">
    <property type="component" value="Unassembled WGS sequence"/>
</dbReference>
<dbReference type="Gene3D" id="3.50.50.60">
    <property type="entry name" value="FAD/NAD(P)-binding domain"/>
    <property type="match status" value="2"/>
</dbReference>
<accession>A0A2M7XEC3</accession>
<dbReference type="InterPro" id="IPR036188">
    <property type="entry name" value="FAD/NAD-bd_sf"/>
</dbReference>
<dbReference type="InterPro" id="IPR023753">
    <property type="entry name" value="FAD/NAD-binding_dom"/>
</dbReference>
<dbReference type="Pfam" id="PF07992">
    <property type="entry name" value="Pyr_redox_2"/>
    <property type="match status" value="1"/>
</dbReference>
<dbReference type="AlphaFoldDB" id="A0A2M7XEC3"/>
<dbReference type="EMBL" id="PFWT01000013">
    <property type="protein sequence ID" value="PJA46227.1"/>
    <property type="molecule type" value="Genomic_DNA"/>
</dbReference>